<keyword evidence="3" id="KW-1185">Reference proteome</keyword>
<dbReference type="EMBL" id="BAAACG010000013">
    <property type="protein sequence ID" value="GAA0743928.1"/>
    <property type="molecule type" value="Genomic_DNA"/>
</dbReference>
<dbReference type="PANTHER" id="PTHR47739">
    <property type="entry name" value="TRNA1(VAL) (ADENINE(37)-N6)-METHYLTRANSFERASE"/>
    <property type="match status" value="1"/>
</dbReference>
<dbReference type="Gene3D" id="3.40.50.150">
    <property type="entry name" value="Vaccinia Virus protein VP39"/>
    <property type="match status" value="1"/>
</dbReference>
<feature type="domain" description="Methyltransferase" evidence="1">
    <location>
        <begin position="47"/>
        <end position="177"/>
    </location>
</feature>
<dbReference type="RefSeq" id="WP_425544717.1">
    <property type="nucleotide sequence ID" value="NZ_BAAACG010000013.1"/>
</dbReference>
<evidence type="ECO:0000259" key="1">
    <source>
        <dbReference type="Pfam" id="PF13847"/>
    </source>
</evidence>
<gene>
    <name evidence="2" type="ORF">GCM10008906_28170</name>
</gene>
<dbReference type="CDD" id="cd02440">
    <property type="entry name" value="AdoMet_MTases"/>
    <property type="match status" value="1"/>
</dbReference>
<dbReference type="PANTHER" id="PTHR47739:SF1">
    <property type="entry name" value="TRNA1(VAL) (ADENINE(37)-N6)-METHYLTRANSFERASE"/>
    <property type="match status" value="1"/>
</dbReference>
<reference evidence="2 3" key="1">
    <citation type="journal article" date="2019" name="Int. J. Syst. Evol. Microbiol.">
        <title>The Global Catalogue of Microorganisms (GCM) 10K type strain sequencing project: providing services to taxonomists for standard genome sequencing and annotation.</title>
        <authorList>
            <consortium name="The Broad Institute Genomics Platform"/>
            <consortium name="The Broad Institute Genome Sequencing Center for Infectious Disease"/>
            <person name="Wu L."/>
            <person name="Ma J."/>
        </authorList>
    </citation>
    <scope>NUCLEOTIDE SEQUENCE [LARGE SCALE GENOMIC DNA]</scope>
    <source>
        <strain evidence="2 3">JCM 1407</strain>
    </source>
</reference>
<sequence length="249" mass="28701">MKSIDNFVKIDETIDDLQLKGIKVIQKKKSFRFGIDAVLLSNFSKVKNGNKVIDLCTGTGIIPFIIAGKTKAEYIKGIEIQEDMVEMANRTVSYNELQERVEFINKDLKDIKFIKSLDKVDVVTVNPPYKVSGTGIINKNDKNTIARHEICCNLDNVMEASKILLKDKGKFFMVHRPERIADIMCSMRKFKIEPKLIKMVYPSYNKKPTMVLIEGQKNAGKFLKWDKPLYVYDENNQYTREVKDIYGIE</sequence>
<dbReference type="Proteomes" id="UP001501510">
    <property type="component" value="Unassembled WGS sequence"/>
</dbReference>
<dbReference type="InterPro" id="IPR050210">
    <property type="entry name" value="tRNA_Adenine-N(6)_MTase"/>
</dbReference>
<accession>A0ABN1JPB4</accession>
<evidence type="ECO:0000313" key="2">
    <source>
        <dbReference type="EMBL" id="GAA0743928.1"/>
    </source>
</evidence>
<dbReference type="Pfam" id="PF13847">
    <property type="entry name" value="Methyltransf_31"/>
    <property type="match status" value="1"/>
</dbReference>
<evidence type="ECO:0000313" key="3">
    <source>
        <dbReference type="Proteomes" id="UP001501510"/>
    </source>
</evidence>
<proteinExistence type="predicted"/>
<dbReference type="InterPro" id="IPR025714">
    <property type="entry name" value="Methyltranfer_dom"/>
</dbReference>
<protein>
    <submittedName>
        <fullName evidence="2">tRNA1(Val) (Adenine(37)-N6)-methyltransferase</fullName>
    </submittedName>
</protein>
<organism evidence="2 3">
    <name type="scientific">Clostridium oceanicum</name>
    <dbReference type="NCBI Taxonomy" id="1543"/>
    <lineage>
        <taxon>Bacteria</taxon>
        <taxon>Bacillati</taxon>
        <taxon>Bacillota</taxon>
        <taxon>Clostridia</taxon>
        <taxon>Eubacteriales</taxon>
        <taxon>Clostridiaceae</taxon>
        <taxon>Clostridium</taxon>
    </lineage>
</organism>
<comment type="caution">
    <text evidence="2">The sequence shown here is derived from an EMBL/GenBank/DDBJ whole genome shotgun (WGS) entry which is preliminary data.</text>
</comment>
<dbReference type="InterPro" id="IPR029063">
    <property type="entry name" value="SAM-dependent_MTases_sf"/>
</dbReference>
<name>A0ABN1JPB4_9CLOT</name>
<dbReference type="SUPFAM" id="SSF53335">
    <property type="entry name" value="S-adenosyl-L-methionine-dependent methyltransferases"/>
    <property type="match status" value="1"/>
</dbReference>